<dbReference type="Proteomes" id="UP001519294">
    <property type="component" value="Unassembled WGS sequence"/>
</dbReference>
<comment type="caution">
    <text evidence="1">The sequence shown here is derived from an EMBL/GenBank/DDBJ whole genome shotgun (WGS) entry which is preliminary data.</text>
</comment>
<dbReference type="Gene3D" id="3.90.1720.10">
    <property type="entry name" value="endopeptidase domain like (from Nostoc punctiforme)"/>
    <property type="match status" value="1"/>
</dbReference>
<accession>A0ABS4SAR0</accession>
<keyword evidence="2" id="KW-1185">Reference proteome</keyword>
<proteinExistence type="predicted"/>
<reference evidence="1 2" key="1">
    <citation type="submission" date="2021-03" db="EMBL/GenBank/DDBJ databases">
        <title>Genomic Encyclopedia of Type Strains, Phase IV (KMG-IV): sequencing the most valuable type-strain genomes for metagenomic binning, comparative biology and taxonomic classification.</title>
        <authorList>
            <person name="Goeker M."/>
        </authorList>
    </citation>
    <scope>NUCLEOTIDE SEQUENCE [LARGE SCALE GENOMIC DNA]</scope>
    <source>
        <strain evidence="1 2">DSM 25790</strain>
    </source>
</reference>
<name>A0ABS4SAR0_9BACI</name>
<dbReference type="RefSeq" id="WP_029266726.1">
    <property type="nucleotide sequence ID" value="NZ_JAGIKX010000021.1"/>
</dbReference>
<dbReference type="InterPro" id="IPR038765">
    <property type="entry name" value="Papain-like_cys_pep_sf"/>
</dbReference>
<evidence type="ECO:0000313" key="2">
    <source>
        <dbReference type="Proteomes" id="UP001519294"/>
    </source>
</evidence>
<protein>
    <submittedName>
        <fullName evidence="1">Uncharacterized protein</fullName>
    </submittedName>
</protein>
<dbReference type="SUPFAM" id="SSF54001">
    <property type="entry name" value="Cysteine proteinases"/>
    <property type="match status" value="1"/>
</dbReference>
<evidence type="ECO:0000313" key="1">
    <source>
        <dbReference type="EMBL" id="MBP2258196.1"/>
    </source>
</evidence>
<organism evidence="1 2">
    <name type="scientific">Virgibacillus alimentarius</name>
    <dbReference type="NCBI Taxonomy" id="698769"/>
    <lineage>
        <taxon>Bacteria</taxon>
        <taxon>Bacillati</taxon>
        <taxon>Bacillota</taxon>
        <taxon>Bacilli</taxon>
        <taxon>Bacillales</taxon>
        <taxon>Bacillaceae</taxon>
        <taxon>Virgibacillus</taxon>
    </lineage>
</organism>
<gene>
    <name evidence="1" type="ORF">J2Z81_002167</name>
</gene>
<dbReference type="EMBL" id="JAGIKX010000021">
    <property type="protein sequence ID" value="MBP2258196.1"/>
    <property type="molecule type" value="Genomic_DNA"/>
</dbReference>
<sequence>MREKTIYFLFTDTGTLLSKFINYFTKQTLNHVSIGFDSTLNEVYSFGRKRPRNPFIGGFVREDIRNALFKDANCAVYVYPMTKGEWETVVNNVKKIEAEQEYYKYNFMGLLGILFQIKINRKRAFFCSQFAAKMLSDIPSVQLNKSLCFITPADIRALPEMQLVYQGKLGYYQASQEVANEQVILHHPAFRKRMLFVEKIKQLVIR</sequence>